<keyword evidence="2" id="KW-1185">Reference proteome</keyword>
<evidence type="ECO:0000313" key="1">
    <source>
        <dbReference type="EMBL" id="OTF94934.1"/>
    </source>
</evidence>
<proteinExistence type="predicted"/>
<dbReference type="InParanoid" id="A0A251S7W7"/>
<reference evidence="2" key="1">
    <citation type="journal article" date="2017" name="Nature">
        <title>The sunflower genome provides insights into oil metabolism, flowering and Asterid evolution.</title>
        <authorList>
            <person name="Badouin H."/>
            <person name="Gouzy J."/>
            <person name="Grassa C.J."/>
            <person name="Murat F."/>
            <person name="Staton S.E."/>
            <person name="Cottret L."/>
            <person name="Lelandais-Briere C."/>
            <person name="Owens G.L."/>
            <person name="Carrere S."/>
            <person name="Mayjonade B."/>
            <person name="Legrand L."/>
            <person name="Gill N."/>
            <person name="Kane N.C."/>
            <person name="Bowers J.E."/>
            <person name="Hubner S."/>
            <person name="Bellec A."/>
            <person name="Berard A."/>
            <person name="Berges H."/>
            <person name="Blanchet N."/>
            <person name="Boniface M.C."/>
            <person name="Brunel D."/>
            <person name="Catrice O."/>
            <person name="Chaidir N."/>
            <person name="Claudel C."/>
            <person name="Donnadieu C."/>
            <person name="Faraut T."/>
            <person name="Fievet G."/>
            <person name="Helmstetter N."/>
            <person name="King M."/>
            <person name="Knapp S.J."/>
            <person name="Lai Z."/>
            <person name="Le Paslier M.C."/>
            <person name="Lippi Y."/>
            <person name="Lorenzon L."/>
            <person name="Mandel J.R."/>
            <person name="Marage G."/>
            <person name="Marchand G."/>
            <person name="Marquand E."/>
            <person name="Bret-Mestries E."/>
            <person name="Morien E."/>
            <person name="Nambeesan S."/>
            <person name="Nguyen T."/>
            <person name="Pegot-Espagnet P."/>
            <person name="Pouilly N."/>
            <person name="Raftis F."/>
            <person name="Sallet E."/>
            <person name="Schiex T."/>
            <person name="Thomas J."/>
            <person name="Vandecasteele C."/>
            <person name="Vares D."/>
            <person name="Vear F."/>
            <person name="Vautrin S."/>
            <person name="Crespi M."/>
            <person name="Mangin B."/>
            <person name="Burke J.M."/>
            <person name="Salse J."/>
            <person name="Munos S."/>
            <person name="Vincourt P."/>
            <person name="Rieseberg L.H."/>
            <person name="Langlade N.B."/>
        </authorList>
    </citation>
    <scope>NUCLEOTIDE SEQUENCE [LARGE SCALE GENOMIC DNA]</scope>
    <source>
        <strain evidence="2">cv. SF193</strain>
    </source>
</reference>
<dbReference type="AlphaFoldDB" id="A0A251S7W7"/>
<name>A0A251S7W7_HELAN</name>
<sequence>MIFLNQWKYQLIHPSHLHPSAFCFGFRRAAFCKLILFKQMKDGRVCHVNVGKTRCKY</sequence>
<evidence type="ECO:0000313" key="2">
    <source>
        <dbReference type="Proteomes" id="UP000215914"/>
    </source>
</evidence>
<dbReference type="Proteomes" id="UP000215914">
    <property type="component" value="Chromosome 15"/>
</dbReference>
<accession>A0A251S7W7</accession>
<protein>
    <submittedName>
        <fullName evidence="1">Uncharacterized protein</fullName>
    </submittedName>
</protein>
<dbReference type="EMBL" id="CM007904">
    <property type="protein sequence ID" value="OTF94934.1"/>
    <property type="molecule type" value="Genomic_DNA"/>
</dbReference>
<gene>
    <name evidence="1" type="ORF">HannXRQ_Chr15g0477521</name>
</gene>
<organism evidence="1 2">
    <name type="scientific">Helianthus annuus</name>
    <name type="common">Common sunflower</name>
    <dbReference type="NCBI Taxonomy" id="4232"/>
    <lineage>
        <taxon>Eukaryota</taxon>
        <taxon>Viridiplantae</taxon>
        <taxon>Streptophyta</taxon>
        <taxon>Embryophyta</taxon>
        <taxon>Tracheophyta</taxon>
        <taxon>Spermatophyta</taxon>
        <taxon>Magnoliopsida</taxon>
        <taxon>eudicotyledons</taxon>
        <taxon>Gunneridae</taxon>
        <taxon>Pentapetalae</taxon>
        <taxon>asterids</taxon>
        <taxon>campanulids</taxon>
        <taxon>Asterales</taxon>
        <taxon>Asteraceae</taxon>
        <taxon>Asteroideae</taxon>
        <taxon>Heliantheae alliance</taxon>
        <taxon>Heliantheae</taxon>
        <taxon>Helianthus</taxon>
    </lineage>
</organism>